<name>A0A6A6IFW1_9PLEO</name>
<dbReference type="Proteomes" id="UP000800094">
    <property type="component" value="Unassembled WGS sequence"/>
</dbReference>
<organism evidence="3 4">
    <name type="scientific">Trematosphaeria pertusa</name>
    <dbReference type="NCBI Taxonomy" id="390896"/>
    <lineage>
        <taxon>Eukaryota</taxon>
        <taxon>Fungi</taxon>
        <taxon>Dikarya</taxon>
        <taxon>Ascomycota</taxon>
        <taxon>Pezizomycotina</taxon>
        <taxon>Dothideomycetes</taxon>
        <taxon>Pleosporomycetidae</taxon>
        <taxon>Pleosporales</taxon>
        <taxon>Massarineae</taxon>
        <taxon>Trematosphaeriaceae</taxon>
        <taxon>Trematosphaeria</taxon>
    </lineage>
</organism>
<gene>
    <name evidence="3" type="ORF">BU26DRAFT_565809</name>
</gene>
<feature type="compositionally biased region" description="Polar residues" evidence="1">
    <location>
        <begin position="1"/>
        <end position="17"/>
    </location>
</feature>
<evidence type="ECO:0000256" key="1">
    <source>
        <dbReference type="SAM" id="MobiDB-lite"/>
    </source>
</evidence>
<protein>
    <submittedName>
        <fullName evidence="3">Uncharacterized protein</fullName>
    </submittedName>
</protein>
<feature type="compositionally biased region" description="Basic and acidic residues" evidence="1">
    <location>
        <begin position="42"/>
        <end position="51"/>
    </location>
</feature>
<feature type="region of interest" description="Disordered" evidence="1">
    <location>
        <begin position="1"/>
        <end position="51"/>
    </location>
</feature>
<keyword evidence="4" id="KW-1185">Reference proteome</keyword>
<evidence type="ECO:0000313" key="4">
    <source>
        <dbReference type="Proteomes" id="UP000800094"/>
    </source>
</evidence>
<feature type="transmembrane region" description="Helical" evidence="2">
    <location>
        <begin position="141"/>
        <end position="168"/>
    </location>
</feature>
<accession>A0A6A6IFW1</accession>
<dbReference type="RefSeq" id="XP_033683417.1">
    <property type="nucleotide sequence ID" value="XM_033833436.1"/>
</dbReference>
<keyword evidence="2" id="KW-1133">Transmembrane helix</keyword>
<feature type="compositionally biased region" description="Basic residues" evidence="1">
    <location>
        <begin position="22"/>
        <end position="41"/>
    </location>
</feature>
<proteinExistence type="predicted"/>
<feature type="transmembrane region" description="Helical" evidence="2">
    <location>
        <begin position="109"/>
        <end position="129"/>
    </location>
</feature>
<dbReference type="AlphaFoldDB" id="A0A6A6IFW1"/>
<evidence type="ECO:0000256" key="2">
    <source>
        <dbReference type="SAM" id="Phobius"/>
    </source>
</evidence>
<evidence type="ECO:0000313" key="3">
    <source>
        <dbReference type="EMBL" id="KAF2248413.1"/>
    </source>
</evidence>
<keyword evidence="2" id="KW-0472">Membrane</keyword>
<reference evidence="3" key="1">
    <citation type="journal article" date="2020" name="Stud. Mycol.">
        <title>101 Dothideomycetes genomes: a test case for predicting lifestyles and emergence of pathogens.</title>
        <authorList>
            <person name="Haridas S."/>
            <person name="Albert R."/>
            <person name="Binder M."/>
            <person name="Bloem J."/>
            <person name="Labutti K."/>
            <person name="Salamov A."/>
            <person name="Andreopoulos B."/>
            <person name="Baker S."/>
            <person name="Barry K."/>
            <person name="Bills G."/>
            <person name="Bluhm B."/>
            <person name="Cannon C."/>
            <person name="Castanera R."/>
            <person name="Culley D."/>
            <person name="Daum C."/>
            <person name="Ezra D."/>
            <person name="Gonzalez J."/>
            <person name="Henrissat B."/>
            <person name="Kuo A."/>
            <person name="Liang C."/>
            <person name="Lipzen A."/>
            <person name="Lutzoni F."/>
            <person name="Magnuson J."/>
            <person name="Mondo S."/>
            <person name="Nolan M."/>
            <person name="Ohm R."/>
            <person name="Pangilinan J."/>
            <person name="Park H.-J."/>
            <person name="Ramirez L."/>
            <person name="Alfaro M."/>
            <person name="Sun H."/>
            <person name="Tritt A."/>
            <person name="Yoshinaga Y."/>
            <person name="Zwiers L.-H."/>
            <person name="Turgeon B."/>
            <person name="Goodwin S."/>
            <person name="Spatafora J."/>
            <person name="Crous P."/>
            <person name="Grigoriev I."/>
        </authorList>
    </citation>
    <scope>NUCLEOTIDE SEQUENCE</scope>
    <source>
        <strain evidence="3">CBS 122368</strain>
    </source>
</reference>
<sequence>MPSFSTATTLNLNSPPSQKLTRSQKRRRKRKQKKEQKRKAKQRQETTRKPDDGAFGHLPHCIFCRISAFHKLHTKECCNELQKRYKRCVEKQPLKTIKKHWVPIKRMSVFFPIFGVSEYVMVWALRFWVLSGYEENEHRLLYMAIFFAACAPLSACLGFISAGLYYLWKWKKEDEKQAPKGAEADTSTWTGRYEDLERVIVQPVQQSPTVVVTPTRQPEPALTRLWKGVSGKWQTGYDGREQRAVLWDADIEGSEMRDWNAQAREQQEQRWPGPREVAEDNHGTVSRLTTWPIIHPGGSVYN</sequence>
<keyword evidence="2" id="KW-0812">Transmembrane</keyword>
<dbReference type="EMBL" id="ML987196">
    <property type="protein sequence ID" value="KAF2248413.1"/>
    <property type="molecule type" value="Genomic_DNA"/>
</dbReference>
<dbReference type="GeneID" id="54586766"/>